<evidence type="ECO:0000313" key="3">
    <source>
        <dbReference type="Proteomes" id="UP000774326"/>
    </source>
</evidence>
<organism evidence="2 3">
    <name type="scientific">Wickerhamomyces pijperi</name>
    <name type="common">Yeast</name>
    <name type="synonym">Pichia pijperi</name>
    <dbReference type="NCBI Taxonomy" id="599730"/>
    <lineage>
        <taxon>Eukaryota</taxon>
        <taxon>Fungi</taxon>
        <taxon>Dikarya</taxon>
        <taxon>Ascomycota</taxon>
        <taxon>Saccharomycotina</taxon>
        <taxon>Saccharomycetes</taxon>
        <taxon>Phaffomycetales</taxon>
        <taxon>Wickerhamomycetaceae</taxon>
        <taxon>Wickerhamomyces</taxon>
    </lineage>
</organism>
<feature type="compositionally biased region" description="Low complexity" evidence="1">
    <location>
        <begin position="175"/>
        <end position="198"/>
    </location>
</feature>
<keyword evidence="3" id="KW-1185">Reference proteome</keyword>
<feature type="compositionally biased region" description="Polar residues" evidence="1">
    <location>
        <begin position="163"/>
        <end position="174"/>
    </location>
</feature>
<dbReference type="EMBL" id="JAEUBG010000552">
    <property type="protein sequence ID" value="KAH3688019.1"/>
    <property type="molecule type" value="Genomic_DNA"/>
</dbReference>
<protein>
    <submittedName>
        <fullName evidence="2">Uncharacterized protein</fullName>
    </submittedName>
</protein>
<dbReference type="AlphaFoldDB" id="A0A9P8QET0"/>
<feature type="region of interest" description="Disordered" evidence="1">
    <location>
        <begin position="163"/>
        <end position="198"/>
    </location>
</feature>
<dbReference type="OrthoDB" id="2530523at2759"/>
<dbReference type="Proteomes" id="UP000774326">
    <property type="component" value="Unassembled WGS sequence"/>
</dbReference>
<comment type="caution">
    <text evidence="2">The sequence shown here is derived from an EMBL/GenBank/DDBJ whole genome shotgun (WGS) entry which is preliminary data.</text>
</comment>
<name>A0A9P8QET0_WICPI</name>
<gene>
    <name evidence="2" type="ORF">WICPIJ_001013</name>
</gene>
<evidence type="ECO:0000256" key="1">
    <source>
        <dbReference type="SAM" id="MobiDB-lite"/>
    </source>
</evidence>
<evidence type="ECO:0000313" key="2">
    <source>
        <dbReference type="EMBL" id="KAH3688019.1"/>
    </source>
</evidence>
<sequence>MNHPKPRSASPSAGLDLDKQRVTVLLLINTILIQNAMQIQQQIQIVSKQQPAAAASISSKLSELLQQILKRLHANLTCIGELSERQNKPNDFQLQRKEIFPAILTTIPELQELLEHYNQLRLLFPVGLSMLQRGITNNNNNIQPPMASNQFQQHQQQYAYPNQIPFSAGSNQHPQFSANSSSQSQMQDQFQRQQQLRMLQHQQLQQQQLQQHQLSQAQFQNPAFHQNNIGFTNQGSINSGMMGNNNMNINTMSMGSQNQNGINSNKGQGQVGFW</sequence>
<proteinExistence type="predicted"/>
<reference evidence="2" key="2">
    <citation type="submission" date="2021-01" db="EMBL/GenBank/DDBJ databases">
        <authorList>
            <person name="Schikora-Tamarit M.A."/>
        </authorList>
    </citation>
    <scope>NUCLEOTIDE SEQUENCE</scope>
    <source>
        <strain evidence="2">CBS2887</strain>
    </source>
</reference>
<accession>A0A9P8QET0</accession>
<reference evidence="2" key="1">
    <citation type="journal article" date="2021" name="Open Biol.">
        <title>Shared evolutionary footprints suggest mitochondrial oxidative damage underlies multiple complex I losses in fungi.</title>
        <authorList>
            <person name="Schikora-Tamarit M.A."/>
            <person name="Marcet-Houben M."/>
            <person name="Nosek J."/>
            <person name="Gabaldon T."/>
        </authorList>
    </citation>
    <scope>NUCLEOTIDE SEQUENCE</scope>
    <source>
        <strain evidence="2">CBS2887</strain>
    </source>
</reference>